<feature type="transmembrane region" description="Helical" evidence="6">
    <location>
        <begin position="100"/>
        <end position="117"/>
    </location>
</feature>
<sequence length="436" mass="49513">MLKIIRQYFHKSYRDSMVVQSLLTLVLRVLGVLLLFGFTLFLTKNYSAHIIGQYDFVRTFLFVVGSICLLGFEQSILYFKGRLSGIKAIDGIKNTYKKMVVVLLVMSVVLYAIIFILDENWVNNYFADRNVYSMLLQATSILFFYALTVLNTEVFRALDHLYVAELFRNTIKYIPVMVGSIILLSTSQEVLLPQVFSYGFVVLGVASSLLLLYYFSTSAGSFANNSFSYKEITTKSYPIAISGMAMFLLMSFDVLFLKKYRDDATVAYYGVAVKIITMLTMIVLTVTITISSKISEYFQAENWKELHNILKKSSRLILLISLPIALFLAVFVSPILAFFGKDYLVAKEPLLILLFGQFICAFFGSARVYLNMTGRQAIFQRTLLIAVGINFVLNRFLIPVYGMNGAAIAFVVSTFFWNIVAAIIIYKKDKLIVLFH</sequence>
<accession>A0A923N0C6</accession>
<keyword evidence="3 6" id="KW-0812">Transmembrane</keyword>
<feature type="transmembrane region" description="Helical" evidence="6">
    <location>
        <begin position="382"/>
        <end position="401"/>
    </location>
</feature>
<keyword evidence="5 6" id="KW-0472">Membrane</keyword>
<dbReference type="GO" id="GO:0015297">
    <property type="term" value="F:antiporter activity"/>
    <property type="evidence" value="ECO:0007669"/>
    <property type="project" value="InterPro"/>
</dbReference>
<proteinExistence type="predicted"/>
<dbReference type="AlphaFoldDB" id="A0A923N0C6"/>
<dbReference type="InterPro" id="IPR050833">
    <property type="entry name" value="Poly_Biosynth_Transport"/>
</dbReference>
<comment type="subcellular location">
    <subcellularLocation>
        <location evidence="1">Cell membrane</location>
        <topology evidence="1">Multi-pass membrane protein</topology>
    </subcellularLocation>
</comment>
<evidence type="ECO:0000256" key="2">
    <source>
        <dbReference type="ARBA" id="ARBA00022475"/>
    </source>
</evidence>
<dbReference type="PANTHER" id="PTHR30250:SF11">
    <property type="entry name" value="O-ANTIGEN TRANSPORTER-RELATED"/>
    <property type="match status" value="1"/>
</dbReference>
<gene>
    <name evidence="7" type="ORF">H8R25_11120</name>
</gene>
<evidence type="ECO:0000256" key="5">
    <source>
        <dbReference type="ARBA" id="ARBA00023136"/>
    </source>
</evidence>
<feature type="transmembrane region" description="Helical" evidence="6">
    <location>
        <begin position="236"/>
        <end position="256"/>
    </location>
</feature>
<keyword evidence="8" id="KW-1185">Reference proteome</keyword>
<organism evidence="7 8">
    <name type="scientific">Flavobacterium muglaense</name>
    <dbReference type="NCBI Taxonomy" id="2764716"/>
    <lineage>
        <taxon>Bacteria</taxon>
        <taxon>Pseudomonadati</taxon>
        <taxon>Bacteroidota</taxon>
        <taxon>Flavobacteriia</taxon>
        <taxon>Flavobacteriales</taxon>
        <taxon>Flavobacteriaceae</taxon>
        <taxon>Flavobacterium</taxon>
    </lineage>
</organism>
<evidence type="ECO:0000256" key="6">
    <source>
        <dbReference type="SAM" id="Phobius"/>
    </source>
</evidence>
<keyword evidence="2" id="KW-1003">Cell membrane</keyword>
<feature type="transmembrane region" description="Helical" evidence="6">
    <location>
        <begin position="351"/>
        <end position="370"/>
    </location>
</feature>
<evidence type="ECO:0000256" key="1">
    <source>
        <dbReference type="ARBA" id="ARBA00004651"/>
    </source>
</evidence>
<feature type="transmembrane region" description="Helical" evidence="6">
    <location>
        <begin position="171"/>
        <end position="190"/>
    </location>
</feature>
<protein>
    <submittedName>
        <fullName evidence="7">Polysaccharide biosynthesis C-terminal domain-containing protein</fullName>
    </submittedName>
</protein>
<evidence type="ECO:0000256" key="4">
    <source>
        <dbReference type="ARBA" id="ARBA00022989"/>
    </source>
</evidence>
<keyword evidence="4 6" id="KW-1133">Transmembrane helix</keyword>
<feature type="transmembrane region" description="Helical" evidence="6">
    <location>
        <begin position="268"/>
        <end position="290"/>
    </location>
</feature>
<feature type="transmembrane region" description="Helical" evidence="6">
    <location>
        <begin position="196"/>
        <end position="215"/>
    </location>
</feature>
<dbReference type="PANTHER" id="PTHR30250">
    <property type="entry name" value="PST FAMILY PREDICTED COLANIC ACID TRANSPORTER"/>
    <property type="match status" value="1"/>
</dbReference>
<dbReference type="GO" id="GO:0005886">
    <property type="term" value="C:plasma membrane"/>
    <property type="evidence" value="ECO:0007669"/>
    <property type="project" value="UniProtKB-SubCell"/>
</dbReference>
<dbReference type="EMBL" id="JACRUL010000025">
    <property type="protein sequence ID" value="MBC5844989.1"/>
    <property type="molecule type" value="Genomic_DNA"/>
</dbReference>
<feature type="transmembrane region" description="Helical" evidence="6">
    <location>
        <begin position="316"/>
        <end position="339"/>
    </location>
</feature>
<evidence type="ECO:0000313" key="7">
    <source>
        <dbReference type="EMBL" id="MBC5844989.1"/>
    </source>
</evidence>
<dbReference type="Proteomes" id="UP000641454">
    <property type="component" value="Unassembled WGS sequence"/>
</dbReference>
<comment type="caution">
    <text evidence="7">The sequence shown here is derived from an EMBL/GenBank/DDBJ whole genome shotgun (WGS) entry which is preliminary data.</text>
</comment>
<dbReference type="GO" id="GO:0042910">
    <property type="term" value="F:xenobiotic transmembrane transporter activity"/>
    <property type="evidence" value="ECO:0007669"/>
    <property type="project" value="InterPro"/>
</dbReference>
<dbReference type="InterPro" id="IPR002528">
    <property type="entry name" value="MATE_fam"/>
</dbReference>
<reference evidence="7 8" key="1">
    <citation type="submission" date="2020-08" db="EMBL/GenBank/DDBJ databases">
        <title>Description of novel Flavobacterium F-392 isolate.</title>
        <authorList>
            <person name="Saticioglu I.B."/>
            <person name="Duman M."/>
            <person name="Altun S."/>
        </authorList>
    </citation>
    <scope>NUCLEOTIDE SEQUENCE [LARGE SCALE GENOMIC DNA]</scope>
    <source>
        <strain evidence="7 8">F-392</strain>
    </source>
</reference>
<feature type="transmembrane region" description="Helical" evidence="6">
    <location>
        <begin position="407"/>
        <end position="426"/>
    </location>
</feature>
<evidence type="ECO:0000256" key="3">
    <source>
        <dbReference type="ARBA" id="ARBA00022692"/>
    </source>
</evidence>
<dbReference type="Pfam" id="PF01554">
    <property type="entry name" value="MatE"/>
    <property type="match status" value="1"/>
</dbReference>
<feature type="transmembrane region" description="Helical" evidence="6">
    <location>
        <begin position="129"/>
        <end position="150"/>
    </location>
</feature>
<feature type="transmembrane region" description="Helical" evidence="6">
    <location>
        <begin position="21"/>
        <end position="40"/>
    </location>
</feature>
<name>A0A923N0C6_9FLAO</name>
<feature type="transmembrane region" description="Helical" evidence="6">
    <location>
        <begin position="60"/>
        <end position="79"/>
    </location>
</feature>
<dbReference type="RefSeq" id="WP_187018991.1">
    <property type="nucleotide sequence ID" value="NZ_JACRUK010000026.1"/>
</dbReference>
<evidence type="ECO:0000313" key="8">
    <source>
        <dbReference type="Proteomes" id="UP000641454"/>
    </source>
</evidence>